<protein>
    <submittedName>
        <fullName evidence="1">Uncharacterized protein</fullName>
    </submittedName>
</protein>
<sequence length="11" mass="974">MGGVAPDASIG</sequence>
<dbReference type="EMBL" id="GBRH01263395">
    <property type="protein sequence ID" value="JAD34500.1"/>
    <property type="molecule type" value="Transcribed_RNA"/>
</dbReference>
<organism evidence="1">
    <name type="scientific">Arundo donax</name>
    <name type="common">Giant reed</name>
    <name type="synonym">Donax arundinaceus</name>
    <dbReference type="NCBI Taxonomy" id="35708"/>
    <lineage>
        <taxon>Eukaryota</taxon>
        <taxon>Viridiplantae</taxon>
        <taxon>Streptophyta</taxon>
        <taxon>Embryophyta</taxon>
        <taxon>Tracheophyta</taxon>
        <taxon>Spermatophyta</taxon>
        <taxon>Magnoliopsida</taxon>
        <taxon>Liliopsida</taxon>
        <taxon>Poales</taxon>
        <taxon>Poaceae</taxon>
        <taxon>PACMAD clade</taxon>
        <taxon>Arundinoideae</taxon>
        <taxon>Arundineae</taxon>
        <taxon>Arundo</taxon>
    </lineage>
</organism>
<name>A0A0A8ZCM0_ARUDO</name>
<reference evidence="1" key="1">
    <citation type="submission" date="2014-09" db="EMBL/GenBank/DDBJ databases">
        <authorList>
            <person name="Magalhaes I.L.F."/>
            <person name="Oliveira U."/>
            <person name="Santos F.R."/>
            <person name="Vidigal T.H.D.A."/>
            <person name="Brescovit A.D."/>
            <person name="Santos A.J."/>
        </authorList>
    </citation>
    <scope>NUCLEOTIDE SEQUENCE</scope>
    <source>
        <tissue evidence="1">Shoot tissue taken approximately 20 cm above the soil surface</tissue>
    </source>
</reference>
<accession>A0A0A8ZCM0</accession>
<reference evidence="1" key="2">
    <citation type="journal article" date="2015" name="Data Brief">
        <title>Shoot transcriptome of the giant reed, Arundo donax.</title>
        <authorList>
            <person name="Barrero R.A."/>
            <person name="Guerrero F.D."/>
            <person name="Moolhuijzen P."/>
            <person name="Goolsby J.A."/>
            <person name="Tidwell J."/>
            <person name="Bellgard S.E."/>
            <person name="Bellgard M.I."/>
        </authorList>
    </citation>
    <scope>NUCLEOTIDE SEQUENCE</scope>
    <source>
        <tissue evidence="1">Shoot tissue taken approximately 20 cm above the soil surface</tissue>
    </source>
</reference>
<proteinExistence type="predicted"/>
<evidence type="ECO:0000313" key="1">
    <source>
        <dbReference type="EMBL" id="JAD34500.1"/>
    </source>
</evidence>